<feature type="domain" description="DUF2489" evidence="1">
    <location>
        <begin position="8"/>
        <end position="129"/>
    </location>
</feature>
<protein>
    <submittedName>
        <fullName evidence="2">DUF2489 domain-containing protein</fullName>
    </submittedName>
</protein>
<proteinExistence type="predicted"/>
<evidence type="ECO:0000259" key="1">
    <source>
        <dbReference type="Pfam" id="PF10675"/>
    </source>
</evidence>
<sequence length="145" mass="16356">MIIGTLVVVVMAAYAAHLWLKVYRQKQQAEQAQDERRCKLAQSIDLIAMAMAQGQCNLSEGVLRLKPLIESAGLDFSRYPAMNKLHEVVADMPILAERRQLKRNERMKLDLIRESSETGLESEIAAEAVNIRQAVQAWLPKQANL</sequence>
<dbReference type="OrthoDB" id="5293867at2"/>
<name>A0A3N4MZU7_9NEIS</name>
<comment type="caution">
    <text evidence="2">The sequence shown here is derived from an EMBL/GenBank/DDBJ whole genome shotgun (WGS) entry which is preliminary data.</text>
</comment>
<dbReference type="Pfam" id="PF10675">
    <property type="entry name" value="DUF2489"/>
    <property type="match status" value="1"/>
</dbReference>
<evidence type="ECO:0000313" key="2">
    <source>
        <dbReference type="EMBL" id="RPD89301.1"/>
    </source>
</evidence>
<evidence type="ECO:0000313" key="3">
    <source>
        <dbReference type="Proteomes" id="UP000272412"/>
    </source>
</evidence>
<organism evidence="2 3">
    <name type="scientific">Neisseria weixii</name>
    <dbReference type="NCBI Taxonomy" id="1853276"/>
    <lineage>
        <taxon>Bacteria</taxon>
        <taxon>Pseudomonadati</taxon>
        <taxon>Pseudomonadota</taxon>
        <taxon>Betaproteobacteria</taxon>
        <taxon>Neisseriales</taxon>
        <taxon>Neisseriaceae</taxon>
        <taxon>Neisseria</taxon>
    </lineage>
</organism>
<gene>
    <name evidence="2" type="ORF">EGK74_04425</name>
</gene>
<dbReference type="InterPro" id="IPR019617">
    <property type="entry name" value="DUF2489"/>
</dbReference>
<keyword evidence="3" id="KW-1185">Reference proteome</keyword>
<dbReference type="EMBL" id="RPFL01000008">
    <property type="protein sequence ID" value="RPD89301.1"/>
    <property type="molecule type" value="Genomic_DNA"/>
</dbReference>
<accession>A0A3N4MZU7</accession>
<dbReference type="AlphaFoldDB" id="A0A3N4MZU7"/>
<dbReference type="Proteomes" id="UP000272412">
    <property type="component" value="Unassembled WGS sequence"/>
</dbReference>
<reference evidence="2 3" key="1">
    <citation type="submission" date="2018-11" db="EMBL/GenBank/DDBJ databases">
        <title>Neisseria weixii sp. nov. isolated from the rectal contents of plateau pika (Ochotona cruzoniae).</title>
        <authorList>
            <person name="Zhang G."/>
        </authorList>
    </citation>
    <scope>NUCLEOTIDE SEQUENCE [LARGE SCALE GENOMIC DNA]</scope>
    <source>
        <strain evidence="2 3">10009</strain>
    </source>
</reference>